<evidence type="ECO:0000256" key="5">
    <source>
        <dbReference type="ARBA" id="ARBA00023136"/>
    </source>
</evidence>
<dbReference type="InterPro" id="IPR014548">
    <property type="entry name" value="Ac_Trasf"/>
</dbReference>
<evidence type="ECO:0000313" key="8">
    <source>
        <dbReference type="Proteomes" id="UP000389128"/>
    </source>
</evidence>
<dbReference type="PIRSF" id="PIRSF028561">
    <property type="entry name" value="Ac_Trasf"/>
    <property type="match status" value="1"/>
</dbReference>
<evidence type="ECO:0000313" key="7">
    <source>
        <dbReference type="EMBL" id="TYC60286.1"/>
    </source>
</evidence>
<dbReference type="PANTHER" id="PTHR30606:SF9">
    <property type="entry name" value="LIPID A BIOSYNTHESIS LAUROYLTRANSFERASE"/>
    <property type="match status" value="1"/>
</dbReference>
<comment type="subcellular location">
    <subcellularLocation>
        <location evidence="1">Cell inner membrane</location>
    </subcellularLocation>
</comment>
<protein>
    <submittedName>
        <fullName evidence="7">Acyl-CoA synthetase</fullName>
    </submittedName>
</protein>
<evidence type="ECO:0000256" key="4">
    <source>
        <dbReference type="ARBA" id="ARBA00022679"/>
    </source>
</evidence>
<dbReference type="AlphaFoldDB" id="A0A6C2D2M7"/>
<evidence type="ECO:0000256" key="3">
    <source>
        <dbReference type="ARBA" id="ARBA00022519"/>
    </source>
</evidence>
<comment type="caution">
    <text evidence="7">The sequence shown here is derived from an EMBL/GenBank/DDBJ whole genome shotgun (WGS) entry which is preliminary data.</text>
</comment>
<dbReference type="OrthoDB" id="9808633at2"/>
<dbReference type="GO" id="GO:0016746">
    <property type="term" value="F:acyltransferase activity"/>
    <property type="evidence" value="ECO:0007669"/>
    <property type="project" value="UniProtKB-KW"/>
</dbReference>
<organism evidence="7 8">
    <name type="scientific">Zoogloea oleivorans</name>
    <dbReference type="NCBI Taxonomy" id="1552750"/>
    <lineage>
        <taxon>Bacteria</taxon>
        <taxon>Pseudomonadati</taxon>
        <taxon>Pseudomonadota</taxon>
        <taxon>Betaproteobacteria</taxon>
        <taxon>Rhodocyclales</taxon>
        <taxon>Zoogloeaceae</taxon>
        <taxon>Zoogloea</taxon>
    </lineage>
</organism>
<keyword evidence="4" id="KW-0808">Transferase</keyword>
<evidence type="ECO:0000256" key="6">
    <source>
        <dbReference type="ARBA" id="ARBA00023315"/>
    </source>
</evidence>
<sequence length="290" mass="32575">MRLMVWLSLTLGRRLSRVVLHGIASYFVLFAPAAGRASRSYLQRILGRRPTLAERYRHVLAFATTIHDRIYFLNGRFDLFDLDIVGAELVDAALADGRGLLLFGAHLGSFEVLRAAGRHHTERPVCMLMHEENARKINSVLAAINPAATRDILPLGQLDSMLRLRDRLDAGHLIGVLADRSPSGEGTRSIPFLGDPAPFPNGPFRLAAMLRRPVLFMSGIYLGENRYRIRFTPIADFSPVERKERAAAIDAAQLAYAAVLEDNCRDAPYNWFNFFDFWRAPAARPDKHHS</sequence>
<dbReference type="Proteomes" id="UP000389128">
    <property type="component" value="Unassembled WGS sequence"/>
</dbReference>
<reference evidence="7 8" key="1">
    <citation type="submission" date="2019-01" db="EMBL/GenBank/DDBJ databases">
        <title>Zoogloea oleivorans genome sequencing and assembly.</title>
        <authorList>
            <person name="Tancsics A."/>
            <person name="Farkas M."/>
            <person name="Kriszt B."/>
            <person name="Maroti G."/>
            <person name="Horvath B."/>
        </authorList>
    </citation>
    <scope>NUCLEOTIDE SEQUENCE [LARGE SCALE GENOMIC DNA]</scope>
    <source>
        <strain evidence="7 8">Buc</strain>
    </source>
</reference>
<dbReference type="Pfam" id="PF03279">
    <property type="entry name" value="Lip_A_acyltrans"/>
    <property type="match status" value="1"/>
</dbReference>
<evidence type="ECO:0000256" key="1">
    <source>
        <dbReference type="ARBA" id="ARBA00004533"/>
    </source>
</evidence>
<keyword evidence="8" id="KW-1185">Reference proteome</keyword>
<gene>
    <name evidence="7" type="ORF">ETQ85_06225</name>
</gene>
<keyword evidence="6" id="KW-0012">Acyltransferase</keyword>
<dbReference type="EMBL" id="SDKK01000005">
    <property type="protein sequence ID" value="TYC60286.1"/>
    <property type="molecule type" value="Genomic_DNA"/>
</dbReference>
<keyword evidence="2" id="KW-1003">Cell membrane</keyword>
<name>A0A6C2D2M7_9RHOO</name>
<dbReference type="GO" id="GO:0005886">
    <property type="term" value="C:plasma membrane"/>
    <property type="evidence" value="ECO:0007669"/>
    <property type="project" value="UniProtKB-SubCell"/>
</dbReference>
<evidence type="ECO:0000256" key="2">
    <source>
        <dbReference type="ARBA" id="ARBA00022475"/>
    </source>
</evidence>
<accession>A0A6C2D2M7</accession>
<dbReference type="CDD" id="cd07984">
    <property type="entry name" value="LPLAT_LABLAT-like"/>
    <property type="match status" value="1"/>
</dbReference>
<keyword evidence="3" id="KW-0997">Cell inner membrane</keyword>
<proteinExistence type="predicted"/>
<dbReference type="GO" id="GO:0009247">
    <property type="term" value="P:glycolipid biosynthetic process"/>
    <property type="evidence" value="ECO:0007669"/>
    <property type="project" value="UniProtKB-ARBA"/>
</dbReference>
<keyword evidence="5" id="KW-0472">Membrane</keyword>
<dbReference type="InterPro" id="IPR004960">
    <property type="entry name" value="LipA_acyltrans"/>
</dbReference>
<dbReference type="PANTHER" id="PTHR30606">
    <property type="entry name" value="LIPID A BIOSYNTHESIS LAUROYL ACYLTRANSFERASE"/>
    <property type="match status" value="1"/>
</dbReference>